<evidence type="ECO:0000313" key="2">
    <source>
        <dbReference type="Proteomes" id="UP000027997"/>
    </source>
</evidence>
<protein>
    <submittedName>
        <fullName evidence="1">Uncharacterized protein</fullName>
    </submittedName>
</protein>
<reference evidence="1 2" key="1">
    <citation type="submission" date="2014-06" db="EMBL/GenBank/DDBJ databases">
        <title>Whole Genome Sequences of Three Symbiotic Endozoicomonas Bacteria.</title>
        <authorList>
            <person name="Neave M.J."/>
            <person name="Apprill A."/>
            <person name="Voolstra C.R."/>
        </authorList>
    </citation>
    <scope>NUCLEOTIDE SEQUENCE [LARGE SCALE GENOMIC DNA]</scope>
    <source>
        <strain evidence="1 2">DSM 22380</strain>
    </source>
</reference>
<proteinExistence type="predicted"/>
<dbReference type="Proteomes" id="UP000027997">
    <property type="component" value="Unassembled WGS sequence"/>
</dbReference>
<dbReference type="RefSeq" id="WP_020582769.1">
    <property type="nucleotide sequence ID" value="NZ_JOJP01000001.1"/>
</dbReference>
<accession>A0A081KAM9</accession>
<comment type="caution">
    <text evidence="1">The sequence shown here is derived from an EMBL/GenBank/DDBJ whole genome shotgun (WGS) entry which is preliminary data.</text>
</comment>
<sequence>MSEPLTVFESVMLNAPETFRGIFRNGSISLLDSPFRSFIQAILLFIQRFDKVKNGINWSSKAAVKRSGSLHNHTSAYAVLDVSLHCTLSVSASCRKTRAFDALLQELMVDI</sequence>
<keyword evidence="2" id="KW-1185">Reference proteome</keyword>
<dbReference type="AlphaFoldDB" id="A0A081KAM9"/>
<name>A0A081KAM9_9GAMM</name>
<dbReference type="EMBL" id="JOJP01000001">
    <property type="protein sequence ID" value="KEI71205.1"/>
    <property type="molecule type" value="Genomic_DNA"/>
</dbReference>
<organism evidence="1 2">
    <name type="scientific">Endozoicomonas elysicola</name>
    <dbReference type="NCBI Taxonomy" id="305900"/>
    <lineage>
        <taxon>Bacteria</taxon>
        <taxon>Pseudomonadati</taxon>
        <taxon>Pseudomonadota</taxon>
        <taxon>Gammaproteobacteria</taxon>
        <taxon>Oceanospirillales</taxon>
        <taxon>Endozoicomonadaceae</taxon>
        <taxon>Endozoicomonas</taxon>
    </lineage>
</organism>
<evidence type="ECO:0000313" key="1">
    <source>
        <dbReference type="EMBL" id="KEI71205.1"/>
    </source>
</evidence>
<gene>
    <name evidence="1" type="ORF">GV64_11035</name>
</gene>